<accession>A0A0J6F9R9</accession>
<dbReference type="AlphaFoldDB" id="A0A0J6F9R9"/>
<protein>
    <submittedName>
        <fullName evidence="1">Uncharacterized protein</fullName>
    </submittedName>
</protein>
<reference evidence="2" key="2">
    <citation type="journal article" date="2009" name="Genome Res.">
        <title>Comparative genomic analyses of the human fungal pathogens Coccidioides and their relatives.</title>
        <authorList>
            <person name="Sharpton T.J."/>
            <person name="Stajich J.E."/>
            <person name="Rounsley S.D."/>
            <person name="Gardner M.J."/>
            <person name="Wortman J.R."/>
            <person name="Jordar V.S."/>
            <person name="Maiti R."/>
            <person name="Kodira C.D."/>
            <person name="Neafsey D.E."/>
            <person name="Zeng Q."/>
            <person name="Hung C.-Y."/>
            <person name="McMahan C."/>
            <person name="Muszewska A."/>
            <person name="Grynberg M."/>
            <person name="Mandel M.A."/>
            <person name="Kellner E.M."/>
            <person name="Barker B.M."/>
            <person name="Galgiani J.N."/>
            <person name="Orbach M.J."/>
            <person name="Kirkland T.N."/>
            <person name="Cole G.T."/>
            <person name="Henn M.R."/>
            <person name="Birren B.W."/>
            <person name="Taylor J.W."/>
        </authorList>
    </citation>
    <scope>NUCLEOTIDE SEQUENCE [LARGE SCALE GENOMIC DNA]</scope>
    <source>
        <strain evidence="2">RMSCC 3488</strain>
    </source>
</reference>
<evidence type="ECO:0000313" key="2">
    <source>
        <dbReference type="Proteomes" id="UP000054567"/>
    </source>
</evidence>
<dbReference type="EMBL" id="DS268110">
    <property type="protein sequence ID" value="KMM66953.1"/>
    <property type="molecule type" value="Genomic_DNA"/>
</dbReference>
<dbReference type="Proteomes" id="UP000054567">
    <property type="component" value="Unassembled WGS sequence"/>
</dbReference>
<reference evidence="2" key="3">
    <citation type="journal article" date="2010" name="Genome Res.">
        <title>Population genomic sequencing of Coccidioides fungi reveals recent hybridization and transposon control.</title>
        <authorList>
            <person name="Neafsey D.E."/>
            <person name="Barker B.M."/>
            <person name="Sharpton T.J."/>
            <person name="Stajich J.E."/>
            <person name="Park D.J."/>
            <person name="Whiston E."/>
            <person name="Hung C.-Y."/>
            <person name="McMahan C."/>
            <person name="White J."/>
            <person name="Sykes S."/>
            <person name="Heiman D."/>
            <person name="Young S."/>
            <person name="Zeng Q."/>
            <person name="Abouelleil A."/>
            <person name="Aftuck L."/>
            <person name="Bessette D."/>
            <person name="Brown A."/>
            <person name="FitzGerald M."/>
            <person name="Lui A."/>
            <person name="Macdonald J.P."/>
            <person name="Priest M."/>
            <person name="Orbach M.J."/>
            <person name="Galgiani J.N."/>
            <person name="Kirkland T.N."/>
            <person name="Cole G.T."/>
            <person name="Birren B.W."/>
            <person name="Henn M.R."/>
            <person name="Taylor J.W."/>
            <person name="Rounsley S.D."/>
        </authorList>
    </citation>
    <scope>NUCLEOTIDE SEQUENCE [LARGE SCALE GENOMIC DNA]</scope>
    <source>
        <strain evidence="2">RMSCC 3488</strain>
    </source>
</reference>
<name>A0A0J6F9R9_COCPO</name>
<evidence type="ECO:0000313" key="1">
    <source>
        <dbReference type="EMBL" id="KMM66953.1"/>
    </source>
</evidence>
<dbReference type="VEuPathDB" id="FungiDB:CPAG_03289"/>
<gene>
    <name evidence="1" type="ORF">CPAG_03289</name>
</gene>
<organism evidence="1 2">
    <name type="scientific">Coccidioides posadasii RMSCC 3488</name>
    <dbReference type="NCBI Taxonomy" id="454284"/>
    <lineage>
        <taxon>Eukaryota</taxon>
        <taxon>Fungi</taxon>
        <taxon>Dikarya</taxon>
        <taxon>Ascomycota</taxon>
        <taxon>Pezizomycotina</taxon>
        <taxon>Eurotiomycetes</taxon>
        <taxon>Eurotiomycetidae</taxon>
        <taxon>Onygenales</taxon>
        <taxon>Onygenaceae</taxon>
        <taxon>Coccidioides</taxon>
    </lineage>
</organism>
<proteinExistence type="predicted"/>
<reference evidence="1 2" key="1">
    <citation type="submission" date="2007-06" db="EMBL/GenBank/DDBJ databases">
        <title>The Genome Sequence of Coccidioides posadasii RMSCC_3488.</title>
        <authorList>
            <consortium name="Coccidioides Genome Resources Consortium"/>
            <consortium name="The Broad Institute Genome Sequencing Platform"/>
            <person name="Henn M.R."/>
            <person name="Sykes S."/>
            <person name="Young S."/>
            <person name="Jaffe D."/>
            <person name="Berlin A."/>
            <person name="Alvarez P."/>
            <person name="Butler J."/>
            <person name="Gnerre S."/>
            <person name="Grabherr M."/>
            <person name="Mauceli E."/>
            <person name="Brockman W."/>
            <person name="Kodira C."/>
            <person name="Alvarado L."/>
            <person name="Zeng Q."/>
            <person name="Crawford M."/>
            <person name="Antoine C."/>
            <person name="Devon K."/>
            <person name="Galgiani J."/>
            <person name="Orsborn K."/>
            <person name="Lewis M.L."/>
            <person name="Nusbaum C."/>
            <person name="Galagan J."/>
            <person name="Birren B."/>
        </authorList>
    </citation>
    <scope>NUCLEOTIDE SEQUENCE [LARGE SCALE GENOMIC DNA]</scope>
    <source>
        <strain evidence="1 2">RMSCC 3488</strain>
    </source>
</reference>
<sequence>MDFEDTGVSNEIPTKFLGCWVHRHFYSAFPYQANESSKEMRDMVSGAFTGGFTNLTLVRAYVEEKGAASKPSGHSAVPCKISLEMPSRAQTLQCVVGSSPSHKLFELLSEGYHEMPLHV</sequence>